<evidence type="ECO:0000256" key="1">
    <source>
        <dbReference type="SAM" id="Coils"/>
    </source>
</evidence>
<reference evidence="2" key="1">
    <citation type="submission" date="2020-07" db="EMBL/GenBank/DDBJ databases">
        <authorList>
            <person name="Pothier F. J."/>
        </authorList>
    </citation>
    <scope>NUCLEOTIDE SEQUENCE</scope>
    <source>
        <strain evidence="2">CFBP 8129</strain>
    </source>
</reference>
<dbReference type="GeneID" id="55513163"/>
<evidence type="ECO:0000313" key="2">
    <source>
        <dbReference type="EMBL" id="CAD0350420.1"/>
    </source>
</evidence>
<dbReference type="InterPro" id="IPR018636">
    <property type="entry name" value="DUF2058"/>
</dbReference>
<proteinExistence type="predicted"/>
<dbReference type="EMBL" id="LR828253">
    <property type="protein sequence ID" value="CAD0350425.1"/>
    <property type="molecule type" value="Genomic_DNA"/>
</dbReference>
<dbReference type="STRING" id="90270.BI317_04845"/>
<protein>
    <recommendedName>
        <fullName evidence="3">Nucleoprotein/polynucleotide-associated enzyme</fullName>
    </recommendedName>
</protein>
<feature type="coiled-coil region" evidence="1">
    <location>
        <begin position="46"/>
        <end position="73"/>
    </location>
</feature>
<sequence length="181" mass="20241">MRNPLQEQLLKAGLVKKAQVDKVAREQLKQRHAKGAAVAPVDVDKVDTARLQAERAERDRALAEERKVQLRRQEVLAQVRQIVETSKVKREGEIDYRFNDGSVIRSVLVNPTLRSQLASGALVIARHGDGFELIPRAAADKVYSRDADTVVLDHGRSSAPAATDSDDDYYSQFKVPDDLIW</sequence>
<accession>A0A0G8LE24</accession>
<organism evidence="2">
    <name type="scientific">Xanthomonas hortorum pv. gardneri</name>
    <dbReference type="NCBI Taxonomy" id="2754056"/>
    <lineage>
        <taxon>Bacteria</taxon>
        <taxon>Pseudomonadati</taxon>
        <taxon>Pseudomonadota</taxon>
        <taxon>Gammaproteobacteria</taxon>
        <taxon>Lysobacterales</taxon>
        <taxon>Lysobacteraceae</taxon>
        <taxon>Xanthomonas</taxon>
    </lineage>
</organism>
<dbReference type="AlphaFoldDB" id="A0A0G8LE24"/>
<gene>
    <name evidence="2" type="ORF">CFBP8129_35860</name>
</gene>
<dbReference type="EMBL" id="LR828253">
    <property type="protein sequence ID" value="CAD0350420.1"/>
    <property type="molecule type" value="Genomic_DNA"/>
</dbReference>
<keyword evidence="1" id="KW-0175">Coiled coil</keyword>
<name>A0A0G8LE24_9XANT</name>
<dbReference type="OrthoDB" id="5294470at2"/>
<evidence type="ECO:0008006" key="3">
    <source>
        <dbReference type="Google" id="ProtNLM"/>
    </source>
</evidence>
<dbReference type="RefSeq" id="WP_006450133.1">
    <property type="nucleotide sequence ID" value="NZ_CP018728.1"/>
</dbReference>
<dbReference type="Pfam" id="PF09831">
    <property type="entry name" value="DUF2058"/>
    <property type="match status" value="1"/>
</dbReference>